<dbReference type="SUPFAM" id="SSF54862">
    <property type="entry name" value="4Fe-4S ferredoxins"/>
    <property type="match status" value="1"/>
</dbReference>
<dbReference type="Gene3D" id="3.30.70.20">
    <property type="match status" value="1"/>
</dbReference>
<keyword evidence="5" id="KW-0408">Iron</keyword>
<feature type="transmembrane region" description="Helical" evidence="7">
    <location>
        <begin position="31"/>
        <end position="55"/>
    </location>
</feature>
<feature type="transmembrane region" description="Helical" evidence="7">
    <location>
        <begin position="116"/>
        <end position="139"/>
    </location>
</feature>
<evidence type="ECO:0000313" key="10">
    <source>
        <dbReference type="Proteomes" id="UP001144256"/>
    </source>
</evidence>
<dbReference type="InterPro" id="IPR051684">
    <property type="entry name" value="Electron_Trans/Redox"/>
</dbReference>
<dbReference type="SMART" id="SM00900">
    <property type="entry name" value="FMN_bind"/>
    <property type="match status" value="1"/>
</dbReference>
<dbReference type="Pfam" id="PF04205">
    <property type="entry name" value="FMN_bind"/>
    <property type="match status" value="1"/>
</dbReference>
<feature type="transmembrane region" description="Helical" evidence="7">
    <location>
        <begin position="230"/>
        <end position="250"/>
    </location>
</feature>
<proteinExistence type="predicted"/>
<feature type="transmembrane region" description="Helical" evidence="7">
    <location>
        <begin position="7"/>
        <end position="25"/>
    </location>
</feature>
<keyword evidence="1" id="KW-0813">Transport</keyword>
<feature type="domain" description="4Fe-4S ferredoxin-type" evidence="8">
    <location>
        <begin position="193"/>
        <end position="220"/>
    </location>
</feature>
<keyword evidence="2" id="KW-0004">4Fe-4S</keyword>
<keyword evidence="3" id="KW-0479">Metal-binding</keyword>
<keyword evidence="7" id="KW-0812">Transmembrane</keyword>
<dbReference type="GO" id="GO:0051539">
    <property type="term" value="F:4 iron, 4 sulfur cluster binding"/>
    <property type="evidence" value="ECO:0007669"/>
    <property type="project" value="UniProtKB-KW"/>
</dbReference>
<dbReference type="AlphaFoldDB" id="A0A9W6DFV4"/>
<dbReference type="PANTHER" id="PTHR30176">
    <property type="entry name" value="FERREDOXIN-TYPE PROTEIN NAPH"/>
    <property type="match status" value="1"/>
</dbReference>
<dbReference type="Proteomes" id="UP001144256">
    <property type="component" value="Unassembled WGS sequence"/>
</dbReference>
<feature type="domain" description="4Fe-4S ferredoxin-type" evidence="8">
    <location>
        <begin position="163"/>
        <end position="192"/>
    </location>
</feature>
<dbReference type="GO" id="GO:0005886">
    <property type="term" value="C:plasma membrane"/>
    <property type="evidence" value="ECO:0007669"/>
    <property type="project" value="TreeGrafter"/>
</dbReference>
<evidence type="ECO:0000256" key="2">
    <source>
        <dbReference type="ARBA" id="ARBA00022485"/>
    </source>
</evidence>
<dbReference type="InterPro" id="IPR017896">
    <property type="entry name" value="4Fe4S_Fe-S-bd"/>
</dbReference>
<dbReference type="RefSeq" id="WP_281814287.1">
    <property type="nucleotide sequence ID" value="NZ_BRLB01000003.1"/>
</dbReference>
<dbReference type="PROSITE" id="PS00198">
    <property type="entry name" value="4FE4S_FER_1"/>
    <property type="match status" value="2"/>
</dbReference>
<evidence type="ECO:0000256" key="5">
    <source>
        <dbReference type="ARBA" id="ARBA00023004"/>
    </source>
</evidence>
<protein>
    <submittedName>
        <fullName evidence="9">Ferredoxin</fullName>
    </submittedName>
</protein>
<feature type="transmembrane region" description="Helical" evidence="7">
    <location>
        <begin position="83"/>
        <end position="104"/>
    </location>
</feature>
<accession>A0A9W6DFV4</accession>
<name>A0A9W6DFV4_9FIRM</name>
<keyword evidence="6" id="KW-0411">Iron-sulfur</keyword>
<dbReference type="GO" id="GO:0046872">
    <property type="term" value="F:metal ion binding"/>
    <property type="evidence" value="ECO:0007669"/>
    <property type="project" value="UniProtKB-KW"/>
</dbReference>
<reference evidence="9" key="1">
    <citation type="submission" date="2022-06" db="EMBL/GenBank/DDBJ databases">
        <title>Vallitalea longa sp. nov., an anaerobic bacterium isolated from marine sediment.</title>
        <authorList>
            <person name="Hirano S."/>
            <person name="Terahara T."/>
            <person name="Mori K."/>
            <person name="Hamada M."/>
            <person name="Matsumoto R."/>
            <person name="Kobayashi T."/>
        </authorList>
    </citation>
    <scope>NUCLEOTIDE SEQUENCE</scope>
    <source>
        <strain evidence="9">SH18-1</strain>
    </source>
</reference>
<keyword evidence="7" id="KW-0472">Membrane</keyword>
<evidence type="ECO:0000256" key="6">
    <source>
        <dbReference type="ARBA" id="ARBA00023014"/>
    </source>
</evidence>
<dbReference type="InterPro" id="IPR007329">
    <property type="entry name" value="FMN-bd"/>
</dbReference>
<evidence type="ECO:0000259" key="8">
    <source>
        <dbReference type="PROSITE" id="PS51379"/>
    </source>
</evidence>
<dbReference type="GO" id="GO:0010181">
    <property type="term" value="F:FMN binding"/>
    <property type="evidence" value="ECO:0007669"/>
    <property type="project" value="InterPro"/>
</dbReference>
<dbReference type="EMBL" id="BRLB01000003">
    <property type="protein sequence ID" value="GKX29104.1"/>
    <property type="molecule type" value="Genomic_DNA"/>
</dbReference>
<gene>
    <name evidence="9" type="ORF">SH1V18_15840</name>
</gene>
<organism evidence="9 10">
    <name type="scientific">Vallitalea longa</name>
    <dbReference type="NCBI Taxonomy" id="2936439"/>
    <lineage>
        <taxon>Bacteria</taxon>
        <taxon>Bacillati</taxon>
        <taxon>Bacillota</taxon>
        <taxon>Clostridia</taxon>
        <taxon>Lachnospirales</taxon>
        <taxon>Vallitaleaceae</taxon>
        <taxon>Vallitalea</taxon>
    </lineage>
</organism>
<evidence type="ECO:0000256" key="4">
    <source>
        <dbReference type="ARBA" id="ARBA00022982"/>
    </source>
</evidence>
<dbReference type="Pfam" id="PF13237">
    <property type="entry name" value="Fer4_10"/>
    <property type="match status" value="1"/>
</dbReference>
<evidence type="ECO:0000256" key="1">
    <source>
        <dbReference type="ARBA" id="ARBA00022448"/>
    </source>
</evidence>
<evidence type="ECO:0000256" key="7">
    <source>
        <dbReference type="SAM" id="Phobius"/>
    </source>
</evidence>
<evidence type="ECO:0000313" key="9">
    <source>
        <dbReference type="EMBL" id="GKX29104.1"/>
    </source>
</evidence>
<dbReference type="InterPro" id="IPR017900">
    <property type="entry name" value="4Fe4S_Fe_S_CS"/>
</dbReference>
<dbReference type="PANTHER" id="PTHR30176:SF3">
    <property type="entry name" value="FERREDOXIN-TYPE PROTEIN NAPH"/>
    <property type="match status" value="1"/>
</dbReference>
<dbReference type="Pfam" id="PF12801">
    <property type="entry name" value="Fer4_5"/>
    <property type="match status" value="2"/>
</dbReference>
<keyword evidence="7" id="KW-1133">Transmembrane helix</keyword>
<keyword evidence="4" id="KW-0249">Electron transport</keyword>
<dbReference type="Gene3D" id="3.90.1010.20">
    <property type="match status" value="1"/>
</dbReference>
<dbReference type="PROSITE" id="PS51379">
    <property type="entry name" value="4FE4S_FER_2"/>
    <property type="match status" value="2"/>
</dbReference>
<comment type="caution">
    <text evidence="9">The sequence shown here is derived from an EMBL/GenBank/DDBJ whole genome shotgun (WGS) entry which is preliminary data.</text>
</comment>
<evidence type="ECO:0000256" key="3">
    <source>
        <dbReference type="ARBA" id="ARBA00022723"/>
    </source>
</evidence>
<keyword evidence="10" id="KW-1185">Reference proteome</keyword>
<sequence>MKSIQKVRLIVQLICVVLTLIGFFMNFRVTMIIIMVTTLIGGAYYCGWVCPFGTLQDIASKIGKMLKIKKYKMPKIIQRYLKYSRYVLLVAYLVFSFDIIYAIFSYDPRVNLIKYLGGSFSGIVPLIILISFLVIGMFFERPFCNYLCIEGAKYGVISSLRVFTIKRDEASCVGCTKCDKACPMNIEVSKMEQVQSLQCINCFECVSACPIKDTLSYEKISFTHKMKRKYTAAICIIASIAVVSFISIGITGKLPLGMKLGEDRLTNTTTGTSSETTIDGKLVSVGEAAGIDDGVYEGTGMGFRGEIKVEVTVTNEIIIKIKVIENIDDKKFYNRAEPVVTKDIIESQSSDVDTVSGATYSSIGIIDAVADALENARK</sequence>